<reference evidence="2 3" key="1">
    <citation type="journal article" date="2013" name="Genome Announc.">
        <title>Draft Genome Sequence of Rhodococcus opacus Strain M213 Shows a Diverse Catabolic Potential.</title>
        <authorList>
            <person name="Pathak A."/>
            <person name="Green S.J."/>
            <person name="Ogram A."/>
            <person name="Chauhan A."/>
        </authorList>
    </citation>
    <scope>NUCLEOTIDE SEQUENCE [LARGE SCALE GENOMIC DNA]</scope>
    <source>
        <strain evidence="2 3">M213</strain>
    </source>
</reference>
<dbReference type="AlphaFoldDB" id="K8XJK3"/>
<proteinExistence type="predicted"/>
<feature type="region of interest" description="Disordered" evidence="1">
    <location>
        <begin position="18"/>
        <end position="64"/>
    </location>
</feature>
<protein>
    <submittedName>
        <fullName evidence="2">Uncharacterized protein</fullName>
    </submittedName>
</protein>
<comment type="caution">
    <text evidence="2">The sequence shown here is derived from an EMBL/GenBank/DDBJ whole genome shotgun (WGS) entry which is preliminary data.</text>
</comment>
<gene>
    <name evidence="2" type="ORF">WSS_A32595</name>
</gene>
<evidence type="ECO:0000313" key="3">
    <source>
        <dbReference type="Proteomes" id="UP000005951"/>
    </source>
</evidence>
<evidence type="ECO:0000256" key="1">
    <source>
        <dbReference type="SAM" id="MobiDB-lite"/>
    </source>
</evidence>
<sequence>MDWDTSVTAFADPTCGRPMFRDGWRGHAGSMTTEHGNTHHSESGSEGDCPLPSLRSGGLLDDME</sequence>
<dbReference type="EMBL" id="AJYC02000106">
    <property type="protein sequence ID" value="EKT78462.1"/>
    <property type="molecule type" value="Genomic_DNA"/>
</dbReference>
<organism evidence="2 3">
    <name type="scientific">Rhodococcus opacus M213</name>
    <dbReference type="NCBI Taxonomy" id="1129896"/>
    <lineage>
        <taxon>Bacteria</taxon>
        <taxon>Bacillati</taxon>
        <taxon>Actinomycetota</taxon>
        <taxon>Actinomycetes</taxon>
        <taxon>Mycobacteriales</taxon>
        <taxon>Nocardiaceae</taxon>
        <taxon>Rhodococcus</taxon>
    </lineage>
</organism>
<accession>K8XJK3</accession>
<name>K8XJK3_RHOOP</name>
<evidence type="ECO:0000313" key="2">
    <source>
        <dbReference type="EMBL" id="EKT78462.1"/>
    </source>
</evidence>
<dbReference type="Proteomes" id="UP000005951">
    <property type="component" value="Unassembled WGS sequence"/>
</dbReference>